<dbReference type="EMBL" id="NJGE01000028">
    <property type="protein sequence ID" value="PIT68041.1"/>
    <property type="molecule type" value="Genomic_DNA"/>
</dbReference>
<dbReference type="GO" id="GO:1990281">
    <property type="term" value="C:efflux pump complex"/>
    <property type="evidence" value="ECO:0007669"/>
    <property type="project" value="TreeGrafter"/>
</dbReference>
<dbReference type="SUPFAM" id="SSF56954">
    <property type="entry name" value="Outer membrane efflux proteins (OEP)"/>
    <property type="match status" value="1"/>
</dbReference>
<comment type="similarity">
    <text evidence="2">Belongs to the outer membrane factor (OMF) (TC 1.B.17) family.</text>
</comment>
<evidence type="ECO:0000256" key="7">
    <source>
        <dbReference type="ARBA" id="ARBA00023237"/>
    </source>
</evidence>
<keyword evidence="5" id="KW-0812">Transmembrane</keyword>
<proteinExistence type="inferred from homology"/>
<accession>A0A2N9Y8K8</accession>
<name>A0A2N9Y8K8_9HYPH</name>
<dbReference type="GO" id="GO:0015562">
    <property type="term" value="F:efflux transmembrane transporter activity"/>
    <property type="evidence" value="ECO:0007669"/>
    <property type="project" value="InterPro"/>
</dbReference>
<organism evidence="8 9">
    <name type="scientific">Bartonella tribocorum</name>
    <dbReference type="NCBI Taxonomy" id="85701"/>
    <lineage>
        <taxon>Bacteria</taxon>
        <taxon>Pseudomonadati</taxon>
        <taxon>Pseudomonadota</taxon>
        <taxon>Alphaproteobacteria</taxon>
        <taxon>Hyphomicrobiales</taxon>
        <taxon>Bartonellaceae</taxon>
        <taxon>Bartonella</taxon>
    </lineage>
</organism>
<evidence type="ECO:0000313" key="9">
    <source>
        <dbReference type="Proteomes" id="UP000229839"/>
    </source>
</evidence>
<dbReference type="Gene3D" id="1.20.1600.10">
    <property type="entry name" value="Outer membrane efflux proteins (OEP)"/>
    <property type="match status" value="1"/>
</dbReference>
<protein>
    <submittedName>
        <fullName evidence="8">Transporter</fullName>
    </submittedName>
</protein>
<comment type="subcellular location">
    <subcellularLocation>
        <location evidence="1">Cell outer membrane</location>
    </subcellularLocation>
</comment>
<dbReference type="InterPro" id="IPR051906">
    <property type="entry name" value="TolC-like"/>
</dbReference>
<dbReference type="Proteomes" id="UP000229839">
    <property type="component" value="Unassembled WGS sequence"/>
</dbReference>
<reference evidence="8 9" key="1">
    <citation type="submission" date="2017-06" db="EMBL/GenBank/DDBJ databases">
        <title>Draft genome of Bartonella tribocorum strain L103, isolated from a rodent in Laos.</title>
        <authorList>
            <person name="Hadjadj L."/>
            <person name="Jiyipong T."/>
            <person name="Morand S."/>
            <person name="Diene S.M."/>
            <person name="Rolain J.-M."/>
        </authorList>
    </citation>
    <scope>NUCLEOTIDE SEQUENCE [LARGE SCALE GENOMIC DNA]</scope>
    <source>
        <strain evidence="8 9">L103</strain>
    </source>
</reference>
<dbReference type="OrthoDB" id="9789368at2"/>
<evidence type="ECO:0000313" key="8">
    <source>
        <dbReference type="EMBL" id="PIT68041.1"/>
    </source>
</evidence>
<evidence type="ECO:0000256" key="4">
    <source>
        <dbReference type="ARBA" id="ARBA00022452"/>
    </source>
</evidence>
<dbReference type="GO" id="GO:0015288">
    <property type="term" value="F:porin activity"/>
    <property type="evidence" value="ECO:0007669"/>
    <property type="project" value="TreeGrafter"/>
</dbReference>
<comment type="caution">
    <text evidence="8">The sequence shown here is derived from an EMBL/GenBank/DDBJ whole genome shotgun (WGS) entry which is preliminary data.</text>
</comment>
<evidence type="ECO:0000256" key="1">
    <source>
        <dbReference type="ARBA" id="ARBA00004442"/>
    </source>
</evidence>
<dbReference type="AlphaFoldDB" id="A0A2N9Y8K8"/>
<dbReference type="PANTHER" id="PTHR30026">
    <property type="entry name" value="OUTER MEMBRANE PROTEIN TOLC"/>
    <property type="match status" value="1"/>
</dbReference>
<dbReference type="InterPro" id="IPR003423">
    <property type="entry name" value="OMP_efflux"/>
</dbReference>
<dbReference type="STRING" id="85701.BM1374166_01456"/>
<evidence type="ECO:0000256" key="2">
    <source>
        <dbReference type="ARBA" id="ARBA00007613"/>
    </source>
</evidence>
<keyword evidence="4" id="KW-1134">Transmembrane beta strand</keyword>
<sequence>MEDNFVIYLGFVIVCIVFKISKKFQVCFLLVLSLLLSEAVCAETLMEAFSKAYKSNPKLNSERAAVRIASDDVVVARSGLLPQVEGVGSYGRNKSFTGSYVTSGSIGVRLNQRLFDGFITQNIFSSAQVKLQAQREYLRNAEQNTFLDTVTAYANVYQARRVADLRRENLAALEEQVRSNKAKFDVGEGGRVDLAQAQAARSVAVSELSLARADVKAAEAVYRQIIGSDPEKLKRPPIATDLPVNLDTAYQMSVVMHPAILYAQYLVNASGYNVKAKEGALLPKVDFSATASYNRIYSGDGEDGVSKSIGLSVSVPIFEGGRTSAQIRQSKEQLGQAQLQLDLAQSNTRQALTSAWFQLEGARASVVAYRESVRAAEIALKGRVQENRVGQATTLDVLNSRTQLINAQIALAMAERNAVVASYSVQSSIGKLTANYLGLKAIQYIR</sequence>
<evidence type="ECO:0000256" key="5">
    <source>
        <dbReference type="ARBA" id="ARBA00022692"/>
    </source>
</evidence>
<evidence type="ECO:0000256" key="3">
    <source>
        <dbReference type="ARBA" id="ARBA00022448"/>
    </source>
</evidence>
<keyword evidence="3" id="KW-0813">Transport</keyword>
<dbReference type="PANTHER" id="PTHR30026:SF22">
    <property type="entry name" value="OUTER MEMBRANE EFFLUX PROTEIN"/>
    <property type="match status" value="1"/>
</dbReference>
<evidence type="ECO:0000256" key="6">
    <source>
        <dbReference type="ARBA" id="ARBA00023136"/>
    </source>
</evidence>
<dbReference type="GO" id="GO:0009279">
    <property type="term" value="C:cell outer membrane"/>
    <property type="evidence" value="ECO:0007669"/>
    <property type="project" value="UniProtKB-SubCell"/>
</dbReference>
<dbReference type="NCBIfam" id="TIGR01844">
    <property type="entry name" value="type_I_sec_TolC"/>
    <property type="match status" value="1"/>
</dbReference>
<gene>
    <name evidence="8" type="ORF">CER18_08545</name>
</gene>
<dbReference type="Pfam" id="PF02321">
    <property type="entry name" value="OEP"/>
    <property type="match status" value="2"/>
</dbReference>
<keyword evidence="7" id="KW-0998">Cell outer membrane</keyword>
<dbReference type="InterPro" id="IPR010130">
    <property type="entry name" value="T1SS_OMP_TolC"/>
</dbReference>
<keyword evidence="6" id="KW-0472">Membrane</keyword>